<accession>A0A3N5BSS9</accession>
<dbReference type="EMBL" id="RKRF01000012">
    <property type="protein sequence ID" value="RPF50552.1"/>
    <property type="molecule type" value="Genomic_DNA"/>
</dbReference>
<keyword evidence="2" id="KW-0808">Transferase</keyword>
<dbReference type="InterPro" id="IPR016181">
    <property type="entry name" value="Acyl_CoA_acyltransferase"/>
</dbReference>
<dbReference type="SUPFAM" id="SSF55729">
    <property type="entry name" value="Acyl-CoA N-acyltransferases (Nat)"/>
    <property type="match status" value="1"/>
</dbReference>
<organism evidence="2 3">
    <name type="scientific">Aquisalibacillus elongatus</name>
    <dbReference type="NCBI Taxonomy" id="485577"/>
    <lineage>
        <taxon>Bacteria</taxon>
        <taxon>Bacillati</taxon>
        <taxon>Bacillota</taxon>
        <taxon>Bacilli</taxon>
        <taxon>Bacillales</taxon>
        <taxon>Bacillaceae</taxon>
        <taxon>Aquisalibacillus</taxon>
    </lineage>
</organism>
<dbReference type="OrthoDB" id="2352097at2"/>
<reference evidence="2 3" key="1">
    <citation type="submission" date="2018-11" db="EMBL/GenBank/DDBJ databases">
        <title>Genomic Encyclopedia of Type Strains, Phase IV (KMG-IV): sequencing the most valuable type-strain genomes for metagenomic binning, comparative biology and taxonomic classification.</title>
        <authorList>
            <person name="Goeker M."/>
        </authorList>
    </citation>
    <scope>NUCLEOTIDE SEQUENCE [LARGE SCALE GENOMIC DNA]</scope>
    <source>
        <strain evidence="2 3">DSM 18090</strain>
    </source>
</reference>
<name>A0A3N5BSS9_9BACI</name>
<dbReference type="Proteomes" id="UP000276443">
    <property type="component" value="Unassembled WGS sequence"/>
</dbReference>
<dbReference type="InterPro" id="IPR051531">
    <property type="entry name" value="N-acetyltransferase"/>
</dbReference>
<gene>
    <name evidence="2" type="ORF">EDC24_2519</name>
</gene>
<dbReference type="PANTHER" id="PTHR43792:SF1">
    <property type="entry name" value="N-ACETYLTRANSFERASE DOMAIN-CONTAINING PROTEIN"/>
    <property type="match status" value="1"/>
</dbReference>
<dbReference type="InterPro" id="IPR000182">
    <property type="entry name" value="GNAT_dom"/>
</dbReference>
<evidence type="ECO:0000313" key="3">
    <source>
        <dbReference type="Proteomes" id="UP000276443"/>
    </source>
</evidence>
<sequence>MLKKRELHDASVLFPLLNHDAVKPYVREKADTIEEYYFFLNKMQIQEESGELISRTILDEWDTPIGAITLYDIQEKKGFLATWLGQTYFGKGYNQYAKDLFLRELFIEKDIEVVFLKVNKRNARSLHAMKKIGYAVNANDHYPAIYQQINQGPNHYELFAIYKDAFSFHLYETSSTFEDEMEA</sequence>
<dbReference type="AlphaFoldDB" id="A0A3N5BSS9"/>
<dbReference type="Gene3D" id="3.40.630.30">
    <property type="match status" value="1"/>
</dbReference>
<protein>
    <submittedName>
        <fullName evidence="2">RimJ/RimL family protein N-acetyltransferase</fullName>
    </submittedName>
</protein>
<dbReference type="Pfam" id="PF13302">
    <property type="entry name" value="Acetyltransf_3"/>
    <property type="match status" value="1"/>
</dbReference>
<evidence type="ECO:0000313" key="2">
    <source>
        <dbReference type="EMBL" id="RPF50552.1"/>
    </source>
</evidence>
<comment type="caution">
    <text evidence="2">The sequence shown here is derived from an EMBL/GenBank/DDBJ whole genome shotgun (WGS) entry which is preliminary data.</text>
</comment>
<dbReference type="RefSeq" id="WP_124223053.1">
    <property type="nucleotide sequence ID" value="NZ_RKRF01000012.1"/>
</dbReference>
<feature type="domain" description="N-acetyltransferase" evidence="1">
    <location>
        <begin position="6"/>
        <end position="134"/>
    </location>
</feature>
<evidence type="ECO:0000259" key="1">
    <source>
        <dbReference type="Pfam" id="PF13302"/>
    </source>
</evidence>
<dbReference type="PANTHER" id="PTHR43792">
    <property type="entry name" value="GNAT FAMILY, PUTATIVE (AFU_ORTHOLOGUE AFUA_3G00765)-RELATED-RELATED"/>
    <property type="match status" value="1"/>
</dbReference>
<keyword evidence="3" id="KW-1185">Reference proteome</keyword>
<proteinExistence type="predicted"/>
<dbReference type="GO" id="GO:0016747">
    <property type="term" value="F:acyltransferase activity, transferring groups other than amino-acyl groups"/>
    <property type="evidence" value="ECO:0007669"/>
    <property type="project" value="InterPro"/>
</dbReference>